<dbReference type="Gene3D" id="2.170.270.10">
    <property type="entry name" value="SET domain"/>
    <property type="match status" value="1"/>
</dbReference>
<evidence type="ECO:0000313" key="7">
    <source>
        <dbReference type="EMBL" id="SCU78799.1"/>
    </source>
</evidence>
<dbReference type="CDD" id="cd15550">
    <property type="entry name" value="PHD_MLL5"/>
    <property type="match status" value="1"/>
</dbReference>
<dbReference type="InterPro" id="IPR013083">
    <property type="entry name" value="Znf_RING/FYVE/PHD"/>
</dbReference>
<dbReference type="Gene3D" id="3.30.40.10">
    <property type="entry name" value="Zinc/RING finger domain, C3HC4 (zinc finger)"/>
    <property type="match status" value="1"/>
</dbReference>
<dbReference type="GO" id="GO:0034967">
    <property type="term" value="C:Set3 complex"/>
    <property type="evidence" value="ECO:0007669"/>
    <property type="project" value="TreeGrafter"/>
</dbReference>
<sequence length="727" mass="81559">MAENIEDNKSVSQDPSSLYEDASALLMLSRGQEERRGSKARSEDEAENRREMASRPESQHNSSEPRSPLTYHRRGSQIVSPDEKRDLSSSPTPSLGSSSKGRVAAAALAAAATVPLPLKKQDQEHQETKNRPAETSSIKPNGTHDWPVPATYVVDPDAGVITCICGFDDDDGFTIQCDHCNRWQHAVCYGIRDIETAPDDHLCCACHPRKVDAKRAKRKQQERLAPKNNKRRRKSFQDEDQNGKSVRSSSVADSGNTSANGAGSGESSLVPEPKAIEKLLTAAEHYSVVYAPLSSNDFKDQYVKKFLDTHSDDDWVLPYNQATFKAVPLEVRSYEDNARSFSGLPKLGLFITQECPSGTFLEEVLGEVDFSKQYYRDPRNNYRVYGTTKPRVFMHPNWPVCIDTRLCGNLTRFLRRSCQPNVELVSIRMKSDKPDVRFVLRALRDLEDGEELHIGWQWDLRHPIWHLIRNKNKTVDSLDEQNKFTLVHSIDTILGTTDCACGKNNRDCYLLKVKKYSQLLVKSAKSKTNSRYKLGEILQAARDRVNKRPQTSILSRLAHEAIISAERANEMLVDFHAAKLKYSKEEGVQQSRDGPTFKSDESTHAKPFKFFLVDKHFTIERSNALLNRKISEISDSRLNPLQYDESHITDLRALPLPIELQLPQSPSGATESSKVATQTGDLHSLPASSVVGNATVAASVVPGSADFRNSLKKKLSFADYKKKMKPV</sequence>
<feature type="compositionally biased region" description="Basic and acidic residues" evidence="5">
    <location>
        <begin position="215"/>
        <end position="225"/>
    </location>
</feature>
<dbReference type="PANTHER" id="PTHR46462">
    <property type="entry name" value="UPSET, ISOFORM A"/>
    <property type="match status" value="1"/>
</dbReference>
<evidence type="ECO:0000256" key="4">
    <source>
        <dbReference type="ARBA" id="ARBA00022853"/>
    </source>
</evidence>
<dbReference type="InterPro" id="IPR046341">
    <property type="entry name" value="SET_dom_sf"/>
</dbReference>
<feature type="region of interest" description="Disordered" evidence="5">
    <location>
        <begin position="215"/>
        <end position="270"/>
    </location>
</feature>
<evidence type="ECO:0000256" key="5">
    <source>
        <dbReference type="SAM" id="MobiDB-lite"/>
    </source>
</evidence>
<dbReference type="AlphaFoldDB" id="A0A1G4IQM4"/>
<feature type="compositionally biased region" description="Polar residues" evidence="5">
    <location>
        <begin position="243"/>
        <end position="253"/>
    </location>
</feature>
<feature type="compositionally biased region" description="Basic and acidic residues" evidence="5">
    <location>
        <begin position="31"/>
        <end position="58"/>
    </location>
</feature>
<gene>
    <name evidence="7" type="ORF">LAME_0A05864G</name>
</gene>
<dbReference type="OrthoDB" id="20872at2759"/>
<dbReference type="InterPro" id="IPR011011">
    <property type="entry name" value="Znf_FYVE_PHD"/>
</dbReference>
<protein>
    <submittedName>
        <fullName evidence="7">LAME_0A05864g1_1</fullName>
    </submittedName>
</protein>
<dbReference type="InterPro" id="IPR001214">
    <property type="entry name" value="SET_dom"/>
</dbReference>
<dbReference type="GO" id="GO:0006325">
    <property type="term" value="P:chromatin organization"/>
    <property type="evidence" value="ECO:0007669"/>
    <property type="project" value="UniProtKB-KW"/>
</dbReference>
<evidence type="ECO:0000256" key="2">
    <source>
        <dbReference type="ARBA" id="ARBA00022771"/>
    </source>
</evidence>
<evidence type="ECO:0000313" key="8">
    <source>
        <dbReference type="Proteomes" id="UP000191144"/>
    </source>
</evidence>
<name>A0A1G4IQM4_9SACH</name>
<dbReference type="Pfam" id="PF20826">
    <property type="entry name" value="PHD_5"/>
    <property type="match status" value="1"/>
</dbReference>
<evidence type="ECO:0000256" key="1">
    <source>
        <dbReference type="ARBA" id="ARBA00022723"/>
    </source>
</evidence>
<keyword evidence="4" id="KW-0156">Chromatin regulator</keyword>
<dbReference type="SMART" id="SM00317">
    <property type="entry name" value="SET"/>
    <property type="match status" value="1"/>
</dbReference>
<dbReference type="Pfam" id="PF00856">
    <property type="entry name" value="SET"/>
    <property type="match status" value="1"/>
</dbReference>
<keyword evidence="3" id="KW-0862">Zinc</keyword>
<dbReference type="PROSITE" id="PS50280">
    <property type="entry name" value="SET"/>
    <property type="match status" value="1"/>
</dbReference>
<keyword evidence="8" id="KW-1185">Reference proteome</keyword>
<dbReference type="Proteomes" id="UP000191144">
    <property type="component" value="Chromosome A"/>
</dbReference>
<dbReference type="InterPro" id="IPR001965">
    <property type="entry name" value="Znf_PHD"/>
</dbReference>
<dbReference type="PANTHER" id="PTHR46462:SF3">
    <property type="entry name" value="UPSET, ISOFORM A"/>
    <property type="match status" value="1"/>
</dbReference>
<reference evidence="8" key="1">
    <citation type="submission" date="2016-03" db="EMBL/GenBank/DDBJ databases">
        <authorList>
            <person name="Devillers Hugo."/>
        </authorList>
    </citation>
    <scope>NUCLEOTIDE SEQUENCE [LARGE SCALE GENOMIC DNA]</scope>
</reference>
<evidence type="ECO:0000256" key="3">
    <source>
        <dbReference type="ARBA" id="ARBA00022833"/>
    </source>
</evidence>
<keyword evidence="1" id="KW-0479">Metal-binding</keyword>
<feature type="region of interest" description="Disordered" evidence="5">
    <location>
        <begin position="115"/>
        <end position="145"/>
    </location>
</feature>
<proteinExistence type="predicted"/>
<dbReference type="SUPFAM" id="SSF82199">
    <property type="entry name" value="SET domain"/>
    <property type="match status" value="1"/>
</dbReference>
<dbReference type="GO" id="GO:0006355">
    <property type="term" value="P:regulation of DNA-templated transcription"/>
    <property type="evidence" value="ECO:0007669"/>
    <property type="project" value="TreeGrafter"/>
</dbReference>
<feature type="compositionally biased region" description="Basic and acidic residues" evidence="5">
    <location>
        <begin position="119"/>
        <end position="132"/>
    </location>
</feature>
<organism evidence="7 8">
    <name type="scientific">Lachancea meyersii CBS 8951</name>
    <dbReference type="NCBI Taxonomy" id="1266667"/>
    <lineage>
        <taxon>Eukaryota</taxon>
        <taxon>Fungi</taxon>
        <taxon>Dikarya</taxon>
        <taxon>Ascomycota</taxon>
        <taxon>Saccharomycotina</taxon>
        <taxon>Saccharomycetes</taxon>
        <taxon>Saccharomycetales</taxon>
        <taxon>Saccharomycetaceae</taxon>
        <taxon>Lachancea</taxon>
    </lineage>
</organism>
<dbReference type="EMBL" id="LT598483">
    <property type="protein sequence ID" value="SCU78799.1"/>
    <property type="molecule type" value="Genomic_DNA"/>
</dbReference>
<dbReference type="SMART" id="SM00249">
    <property type="entry name" value="PHD"/>
    <property type="match status" value="1"/>
</dbReference>
<dbReference type="GO" id="GO:0070210">
    <property type="term" value="C:Rpd3L-Expanded complex"/>
    <property type="evidence" value="ECO:0007669"/>
    <property type="project" value="TreeGrafter"/>
</dbReference>
<dbReference type="GO" id="GO:0008270">
    <property type="term" value="F:zinc ion binding"/>
    <property type="evidence" value="ECO:0007669"/>
    <property type="project" value="UniProtKB-KW"/>
</dbReference>
<feature type="compositionally biased region" description="Low complexity" evidence="5">
    <location>
        <begin position="254"/>
        <end position="268"/>
    </location>
</feature>
<feature type="compositionally biased region" description="Low complexity" evidence="5">
    <location>
        <begin position="88"/>
        <end position="101"/>
    </location>
</feature>
<keyword evidence="2" id="KW-0863">Zinc-finger</keyword>
<evidence type="ECO:0000259" key="6">
    <source>
        <dbReference type="PROSITE" id="PS50280"/>
    </source>
</evidence>
<feature type="domain" description="SET" evidence="6">
    <location>
        <begin position="327"/>
        <end position="457"/>
    </location>
</feature>
<accession>A0A1G4IQM4</accession>
<feature type="region of interest" description="Disordered" evidence="5">
    <location>
        <begin position="1"/>
        <end position="101"/>
    </location>
</feature>
<dbReference type="SUPFAM" id="SSF57903">
    <property type="entry name" value="FYVE/PHD zinc finger"/>
    <property type="match status" value="1"/>
</dbReference>